<dbReference type="Proteomes" id="UP000070405">
    <property type="component" value="Unassembled WGS sequence"/>
</dbReference>
<evidence type="ECO:0000313" key="1">
    <source>
        <dbReference type="EMBL" id="KXB02913.1"/>
    </source>
</evidence>
<dbReference type="AlphaFoldDB" id="A0A133V8Z1"/>
<reference evidence="1 2" key="1">
    <citation type="journal article" date="2016" name="Sci. Rep.">
        <title>Metabolic traits of an uncultured archaeal lineage -MSBL1- from brine pools of the Red Sea.</title>
        <authorList>
            <person name="Mwirichia R."/>
            <person name="Alam I."/>
            <person name="Rashid M."/>
            <person name="Vinu M."/>
            <person name="Ba-Alawi W."/>
            <person name="Anthony Kamau A."/>
            <person name="Kamanda Ngugi D."/>
            <person name="Goker M."/>
            <person name="Klenk H.P."/>
            <person name="Bajic V."/>
            <person name="Stingl U."/>
        </authorList>
    </citation>
    <scope>NUCLEOTIDE SEQUENCE [LARGE SCALE GENOMIC DNA]</scope>
    <source>
        <strain evidence="1">SCGC-AAA261G05</strain>
    </source>
</reference>
<name>A0A133V8Z1_9EURY</name>
<gene>
    <name evidence="1" type="ORF">AKJ47_03135</name>
</gene>
<proteinExistence type="predicted"/>
<organism evidence="1 2">
    <name type="scientific">candidate division MSBL1 archaeon SCGC-AAA261G05</name>
    <dbReference type="NCBI Taxonomy" id="1698276"/>
    <lineage>
        <taxon>Archaea</taxon>
        <taxon>Methanobacteriati</taxon>
        <taxon>Methanobacteriota</taxon>
        <taxon>candidate division MSBL1</taxon>
    </lineage>
</organism>
<protein>
    <submittedName>
        <fullName evidence="1">Uncharacterized protein</fullName>
    </submittedName>
</protein>
<feature type="non-terminal residue" evidence="1">
    <location>
        <position position="1"/>
    </location>
</feature>
<evidence type="ECO:0000313" key="2">
    <source>
        <dbReference type="Proteomes" id="UP000070405"/>
    </source>
</evidence>
<dbReference type="EMBL" id="LHYA01000057">
    <property type="protein sequence ID" value="KXB02913.1"/>
    <property type="molecule type" value="Genomic_DNA"/>
</dbReference>
<sequence>VFAEVDQKQLDSAKSELKRRRRGMEVFNLRDEKKLQVLAEGLRGKAAELGMEPPTLSWLE</sequence>
<comment type="caution">
    <text evidence="1">The sequence shown here is derived from an EMBL/GenBank/DDBJ whole genome shotgun (WGS) entry which is preliminary data.</text>
</comment>
<keyword evidence="2" id="KW-1185">Reference proteome</keyword>
<accession>A0A133V8Z1</accession>